<accession>W4PH24</accession>
<sequence length="55" mass="5680">MRSGLAHGSAVVQPAVTGDVEVVADVAETSCEMTFTKTLDREGNIAARGAAMDDQ</sequence>
<reference evidence="2" key="1">
    <citation type="journal article" date="2014" name="Genome">
        <title>Draft Genome Sequences of Three Strains of Bacteroides pyogenes Isolated from a Cat and Swine.</title>
        <authorList>
            <person name="Sakamoto M."/>
            <person name="Oshima K."/>
            <person name="Suda W."/>
            <person name="Kitamura K."/>
            <person name="Iida T."/>
            <person name="Hattori M."/>
            <person name="Ohkuma M."/>
        </authorList>
    </citation>
    <scope>NUCLEOTIDE SEQUENCE [LARGE SCALE GENOMIC DNA]</scope>
    <source>
        <strain evidence="2">JCM 6294</strain>
    </source>
</reference>
<organism evidence="1 2">
    <name type="scientific">Bacteroides pyogenes DSM 20611 = JCM 6294</name>
    <dbReference type="NCBI Taxonomy" id="1121100"/>
    <lineage>
        <taxon>Bacteria</taxon>
        <taxon>Pseudomonadati</taxon>
        <taxon>Bacteroidota</taxon>
        <taxon>Bacteroidia</taxon>
        <taxon>Bacteroidales</taxon>
        <taxon>Bacteroidaceae</taxon>
        <taxon>Bacteroides</taxon>
    </lineage>
</organism>
<protein>
    <submittedName>
        <fullName evidence="1">Uncharacterized protein</fullName>
    </submittedName>
</protein>
<evidence type="ECO:0000313" key="2">
    <source>
        <dbReference type="Proteomes" id="UP000018842"/>
    </source>
</evidence>
<proteinExistence type="predicted"/>
<gene>
    <name evidence="1" type="ORF">JCM6294_1318</name>
</gene>
<evidence type="ECO:0000313" key="1">
    <source>
        <dbReference type="EMBL" id="GAE18424.1"/>
    </source>
</evidence>
<dbReference type="AlphaFoldDB" id="W4PH24"/>
<comment type="caution">
    <text evidence="1">The sequence shown here is derived from an EMBL/GenBank/DDBJ whole genome shotgun (WGS) entry which is preliminary data.</text>
</comment>
<name>W4PH24_9BACE</name>
<dbReference type="EMBL" id="BAIR01000008">
    <property type="protein sequence ID" value="GAE18424.1"/>
    <property type="molecule type" value="Genomic_DNA"/>
</dbReference>
<dbReference type="Proteomes" id="UP000018842">
    <property type="component" value="Unassembled WGS sequence"/>
</dbReference>